<reference evidence="1 2" key="1">
    <citation type="journal article" date="2022" name="Plant J.">
        <title>Chromosome-level genome of Camellia lanceoleosa provides a valuable resource for understanding genome evolution and self-incompatibility.</title>
        <authorList>
            <person name="Gong W."/>
            <person name="Xiao S."/>
            <person name="Wang L."/>
            <person name="Liao Z."/>
            <person name="Chang Y."/>
            <person name="Mo W."/>
            <person name="Hu G."/>
            <person name="Li W."/>
            <person name="Zhao G."/>
            <person name="Zhu H."/>
            <person name="Hu X."/>
            <person name="Ji K."/>
            <person name="Xiang X."/>
            <person name="Song Q."/>
            <person name="Yuan D."/>
            <person name="Jin S."/>
            <person name="Zhang L."/>
        </authorList>
    </citation>
    <scope>NUCLEOTIDE SEQUENCE [LARGE SCALE GENOMIC DNA]</scope>
    <source>
        <strain evidence="1">SQ_2022a</strain>
    </source>
</reference>
<proteinExistence type="predicted"/>
<name>A0ACC0FB11_9ERIC</name>
<comment type="caution">
    <text evidence="1">The sequence shown here is derived from an EMBL/GenBank/DDBJ whole genome shotgun (WGS) entry which is preliminary data.</text>
</comment>
<dbReference type="Proteomes" id="UP001060215">
    <property type="component" value="Chromosome 15"/>
</dbReference>
<keyword evidence="2" id="KW-1185">Reference proteome</keyword>
<gene>
    <name evidence="1" type="ORF">LOK49_LG14G00357</name>
</gene>
<evidence type="ECO:0000313" key="2">
    <source>
        <dbReference type="Proteomes" id="UP001060215"/>
    </source>
</evidence>
<sequence>MAELERQTKPNNKPVGFPVSENDEVDSTKIPSGSPDSDGFPASNTNQEHFGIQILPQFDAAAATTAEPVAQAPPPPQQQDLELPKLVAAFCLTAALQSVQTRKHYPITFQLLRLLMVFAIAFLVVAKYIIANHPKPGRFLEHAGVLCGVTAFFGAITVSFPLYLKLISWMVYAFSLLAISICNCPPPL</sequence>
<organism evidence="1 2">
    <name type="scientific">Camellia lanceoleosa</name>
    <dbReference type="NCBI Taxonomy" id="1840588"/>
    <lineage>
        <taxon>Eukaryota</taxon>
        <taxon>Viridiplantae</taxon>
        <taxon>Streptophyta</taxon>
        <taxon>Embryophyta</taxon>
        <taxon>Tracheophyta</taxon>
        <taxon>Spermatophyta</taxon>
        <taxon>Magnoliopsida</taxon>
        <taxon>eudicotyledons</taxon>
        <taxon>Gunneridae</taxon>
        <taxon>Pentapetalae</taxon>
        <taxon>asterids</taxon>
        <taxon>Ericales</taxon>
        <taxon>Theaceae</taxon>
        <taxon>Camellia</taxon>
    </lineage>
</organism>
<protein>
    <submittedName>
        <fullName evidence="1">Uncharacterized protein</fullName>
    </submittedName>
</protein>
<accession>A0ACC0FB11</accession>
<evidence type="ECO:0000313" key="1">
    <source>
        <dbReference type="EMBL" id="KAI7985247.1"/>
    </source>
</evidence>
<dbReference type="EMBL" id="CM045772">
    <property type="protein sequence ID" value="KAI7985247.1"/>
    <property type="molecule type" value="Genomic_DNA"/>
</dbReference>